<dbReference type="GO" id="GO:0009089">
    <property type="term" value="P:lysine biosynthetic process via diaminopimelate"/>
    <property type="evidence" value="ECO:0007669"/>
    <property type="project" value="UniProtKB-UniRule"/>
</dbReference>
<reference evidence="10 11" key="1">
    <citation type="journal article" date="2011" name="Stand. Genomic Sci.">
        <title>Complete genome sequence of Desulfobulbus propionicus type strain (1pr3).</title>
        <authorList>
            <person name="Pagani I."/>
            <person name="Lapidus A."/>
            <person name="Nolan M."/>
            <person name="Lucas S."/>
            <person name="Hammon N."/>
            <person name="Deshpande S."/>
            <person name="Cheng J.F."/>
            <person name="Chertkov O."/>
            <person name="Davenport K."/>
            <person name="Tapia R."/>
            <person name="Han C."/>
            <person name="Goodwin L."/>
            <person name="Pitluck S."/>
            <person name="Liolios K."/>
            <person name="Mavromatis K."/>
            <person name="Ivanova N."/>
            <person name="Mikhailova N."/>
            <person name="Pati A."/>
            <person name="Chen A."/>
            <person name="Palaniappan K."/>
            <person name="Land M."/>
            <person name="Hauser L."/>
            <person name="Chang Y.J."/>
            <person name="Jeffries C.D."/>
            <person name="Detter J.C."/>
            <person name="Brambilla E."/>
            <person name="Kannan K.P."/>
            <person name="Djao O.D."/>
            <person name="Rohde M."/>
            <person name="Pukall R."/>
            <person name="Spring S."/>
            <person name="Goker M."/>
            <person name="Sikorski J."/>
            <person name="Woyke T."/>
            <person name="Bristow J."/>
            <person name="Eisen J.A."/>
            <person name="Markowitz V."/>
            <person name="Hugenholtz P."/>
            <person name="Kyrpides N.C."/>
            <person name="Klenk H.P."/>
        </authorList>
    </citation>
    <scope>NUCLEOTIDE SEQUENCE [LARGE SCALE GENOMIC DNA]</scope>
    <source>
        <strain evidence="11">ATCC 33891 / DSM 2032 / 1pr3</strain>
    </source>
</reference>
<comment type="similarity">
    <text evidence="2 8">Belongs to the diaminopimelate epimerase family.</text>
</comment>
<feature type="binding site" evidence="8">
    <location>
        <position position="71"/>
    </location>
    <ligand>
        <name>substrate</name>
    </ligand>
</feature>
<dbReference type="EMBL" id="CP002364">
    <property type="protein sequence ID" value="ADW16701.1"/>
    <property type="molecule type" value="Genomic_DNA"/>
</dbReference>
<keyword evidence="5 8" id="KW-0457">Lysine biosynthesis</keyword>
<accession>A0A7U3YJT7</accession>
<feature type="active site" evidence="9">
    <location>
        <position position="80"/>
    </location>
</feature>
<feature type="binding site" evidence="8">
    <location>
        <position position="185"/>
    </location>
    <ligand>
        <name>substrate</name>
    </ligand>
</feature>
<keyword evidence="11" id="KW-1185">Reference proteome</keyword>
<dbReference type="NCBIfam" id="TIGR00652">
    <property type="entry name" value="DapF"/>
    <property type="match status" value="1"/>
</dbReference>
<evidence type="ECO:0000256" key="8">
    <source>
        <dbReference type="HAMAP-Rule" id="MF_00197"/>
    </source>
</evidence>
<comment type="pathway">
    <text evidence="1 8">Amino-acid biosynthesis; L-lysine biosynthesis via DAP pathway; DL-2,6-diaminopimelate from LL-2,6-diaminopimelate: step 1/1.</text>
</comment>
<comment type="subunit">
    <text evidence="8">Homodimer.</text>
</comment>
<gene>
    <name evidence="8" type="primary">dapF</name>
    <name evidence="10" type="ordered locus">Despr_0521</name>
</gene>
<protein>
    <recommendedName>
        <fullName evidence="3 8">Diaminopimelate epimerase</fullName>
        <shortName evidence="8">DAP epimerase</shortName>
        <ecNumber evidence="3 8">5.1.1.7</ecNumber>
    </recommendedName>
    <alternativeName>
        <fullName evidence="8">PLP-independent amino acid racemase</fullName>
    </alternativeName>
</protein>
<proteinExistence type="inferred from homology"/>
<comment type="function">
    <text evidence="8">Catalyzes the stereoinversion of LL-2,6-diaminopimelate (L,L-DAP) to meso-diaminopimelate (meso-DAP), a precursor of L-lysine and an essential component of the bacterial peptidoglycan.</text>
</comment>
<evidence type="ECO:0000313" key="11">
    <source>
        <dbReference type="Proteomes" id="UP000006365"/>
    </source>
</evidence>
<evidence type="ECO:0000256" key="9">
    <source>
        <dbReference type="PROSITE-ProRule" id="PRU10125"/>
    </source>
</evidence>
<keyword evidence="4 8" id="KW-0028">Amino-acid biosynthesis</keyword>
<feature type="active site" description="Proton donor" evidence="8">
    <location>
        <position position="80"/>
    </location>
</feature>
<evidence type="ECO:0000256" key="4">
    <source>
        <dbReference type="ARBA" id="ARBA00022605"/>
    </source>
</evidence>
<dbReference type="HAMAP" id="MF_00197">
    <property type="entry name" value="DAP_epimerase"/>
    <property type="match status" value="1"/>
</dbReference>
<dbReference type="EC" id="5.1.1.7" evidence="3 8"/>
<keyword evidence="8" id="KW-0963">Cytoplasm</keyword>
<feature type="binding site" evidence="8">
    <location>
        <begin position="202"/>
        <end position="203"/>
    </location>
    <ligand>
        <name>substrate</name>
    </ligand>
</feature>
<feature type="active site" description="Proton acceptor" evidence="8">
    <location>
        <position position="212"/>
    </location>
</feature>
<evidence type="ECO:0000256" key="5">
    <source>
        <dbReference type="ARBA" id="ARBA00023154"/>
    </source>
</evidence>
<feature type="binding site" evidence="8">
    <location>
        <begin position="81"/>
        <end position="82"/>
    </location>
    <ligand>
        <name>substrate</name>
    </ligand>
</feature>
<evidence type="ECO:0000256" key="1">
    <source>
        <dbReference type="ARBA" id="ARBA00005196"/>
    </source>
</evidence>
<dbReference type="InterPro" id="IPR001653">
    <property type="entry name" value="DAP_epimerase_DapF"/>
</dbReference>
<comment type="catalytic activity">
    <reaction evidence="7 8">
        <text>(2S,6S)-2,6-diaminopimelate = meso-2,6-diaminopimelate</text>
        <dbReference type="Rhea" id="RHEA:15393"/>
        <dbReference type="ChEBI" id="CHEBI:57609"/>
        <dbReference type="ChEBI" id="CHEBI:57791"/>
        <dbReference type="EC" id="5.1.1.7"/>
    </reaction>
</comment>
<dbReference type="PROSITE" id="PS01326">
    <property type="entry name" value="DAP_EPIMERASE"/>
    <property type="match status" value="1"/>
</dbReference>
<dbReference type="Pfam" id="PF01678">
    <property type="entry name" value="DAP_epimerase"/>
    <property type="match status" value="2"/>
</dbReference>
<evidence type="ECO:0000313" key="10">
    <source>
        <dbReference type="EMBL" id="ADW16701.1"/>
    </source>
</evidence>
<keyword evidence="6 8" id="KW-0413">Isomerase</keyword>
<name>A0A7U3YJT7_DESPD</name>
<dbReference type="AlphaFoldDB" id="A0A7U3YJT7"/>
<dbReference type="RefSeq" id="WP_015723248.1">
    <property type="nucleotide sequence ID" value="NC_014972.1"/>
</dbReference>
<dbReference type="Proteomes" id="UP000006365">
    <property type="component" value="Chromosome"/>
</dbReference>
<dbReference type="KEGG" id="dpr:Despr_0521"/>
<evidence type="ECO:0000256" key="6">
    <source>
        <dbReference type="ARBA" id="ARBA00023235"/>
    </source>
</evidence>
<dbReference type="InterPro" id="IPR018510">
    <property type="entry name" value="DAP_epimerase_AS"/>
</dbReference>
<dbReference type="Gene3D" id="3.10.310.10">
    <property type="entry name" value="Diaminopimelate Epimerase, Chain A, domain 1"/>
    <property type="match status" value="2"/>
</dbReference>
<dbReference type="GO" id="GO:0008837">
    <property type="term" value="F:diaminopimelate epimerase activity"/>
    <property type="evidence" value="ECO:0007669"/>
    <property type="project" value="UniProtKB-UniRule"/>
</dbReference>
<sequence>MNSITLPIPFWKMSGAGNDFIIIDHRKPLIPQERMAEFARLVCRRKFSVGADGLFLIEPSTRADFKWRFFNADGSEAEMCGNGARCVARFAYMHGIAAARMRFETLAGIVEATVADTTATIKMTSPHSFRFDRQIEVGGQLFMVHSVDTGVPHAVIFVDDIDEVDMVGLGRQLRHHPVFAPMGTNVNFVGRTGDGFRIRTYERGVEDETMACGTGVVAGALIAAVKGYADSPVAMVTSGGIALTVQFSGKKGTDVDQVLLKGPAHLIYRGELTSESLIA</sequence>
<feature type="site" description="Could be important to modulate the pK values of the two catalytic cysteine residues" evidence="8">
    <location>
        <position position="153"/>
    </location>
</feature>
<organism evidence="10 11">
    <name type="scientific">Desulfobulbus propionicus (strain ATCC 33891 / DSM 2032 / VKM B-1956 / 1pr3)</name>
    <dbReference type="NCBI Taxonomy" id="577650"/>
    <lineage>
        <taxon>Bacteria</taxon>
        <taxon>Pseudomonadati</taxon>
        <taxon>Thermodesulfobacteriota</taxon>
        <taxon>Desulfobulbia</taxon>
        <taxon>Desulfobulbales</taxon>
        <taxon>Desulfobulbaceae</taxon>
        <taxon>Desulfobulbus</taxon>
    </lineage>
</organism>
<comment type="subcellular location">
    <subcellularLocation>
        <location evidence="8">Cytoplasm</location>
    </subcellularLocation>
</comment>
<dbReference type="SUPFAM" id="SSF54506">
    <property type="entry name" value="Diaminopimelate epimerase-like"/>
    <property type="match status" value="2"/>
</dbReference>
<dbReference type="PANTHER" id="PTHR31689">
    <property type="entry name" value="DIAMINOPIMELATE EPIMERASE, CHLOROPLASTIC"/>
    <property type="match status" value="1"/>
</dbReference>
<comment type="caution">
    <text evidence="8">Lacks conserved residue(s) required for the propagation of feature annotation.</text>
</comment>
<dbReference type="PANTHER" id="PTHR31689:SF0">
    <property type="entry name" value="DIAMINOPIMELATE EPIMERASE"/>
    <property type="match status" value="1"/>
</dbReference>
<evidence type="ECO:0000256" key="3">
    <source>
        <dbReference type="ARBA" id="ARBA00013080"/>
    </source>
</evidence>
<feature type="binding site" evidence="8">
    <location>
        <begin position="213"/>
        <end position="214"/>
    </location>
    <ligand>
        <name>substrate</name>
    </ligand>
</feature>
<feature type="binding site" evidence="8">
    <location>
        <position position="18"/>
    </location>
    <ligand>
        <name>substrate</name>
    </ligand>
</feature>
<evidence type="ECO:0000256" key="2">
    <source>
        <dbReference type="ARBA" id="ARBA00010219"/>
    </source>
</evidence>
<dbReference type="GO" id="GO:0005829">
    <property type="term" value="C:cytosol"/>
    <property type="evidence" value="ECO:0007669"/>
    <property type="project" value="TreeGrafter"/>
</dbReference>
<evidence type="ECO:0000256" key="7">
    <source>
        <dbReference type="ARBA" id="ARBA00051712"/>
    </source>
</evidence>
<dbReference type="UniPathway" id="UPA00034">
    <property type="reaction ID" value="UER00025"/>
</dbReference>
<feature type="site" description="Could be important to modulate the pK values of the two catalytic cysteine residues" evidence="8">
    <location>
        <position position="202"/>
    </location>
</feature>